<reference evidence="2 3" key="1">
    <citation type="journal article" date="2016" name="Int. J. Syst. Evol. Microbiol.">
        <title>Labrenzia salina sp. nov., isolated from the rhizosphere of the halophyte Arthrocnemum macrostachyum.</title>
        <authorList>
            <person name="Camacho M."/>
            <person name="Redondo-Gomez S."/>
            <person name="Rodriguez-Llorente I."/>
            <person name="Rohde M."/>
            <person name="Sproer C."/>
            <person name="Schumann P."/>
            <person name="Klenk H.P."/>
            <person name="Montero-Calasanz M.D.C."/>
        </authorList>
    </citation>
    <scope>NUCLEOTIDE SEQUENCE [LARGE SCALE GENOMIC DNA]</scope>
    <source>
        <strain evidence="2 3">DSM 29163</strain>
    </source>
</reference>
<gene>
    <name evidence="2" type="ORF">ON753_06055</name>
</gene>
<evidence type="ECO:0000256" key="1">
    <source>
        <dbReference type="SAM" id="MobiDB-lite"/>
    </source>
</evidence>
<evidence type="ECO:0000313" key="2">
    <source>
        <dbReference type="EMBL" id="MCX2721969.1"/>
    </source>
</evidence>
<accession>A0ABT3QYE5</accession>
<proteinExistence type="predicted"/>
<sequence length="189" mass="20813">MTDIAQRLTAAASHLENLKARQATAMLDGDDFNPAEVVNAEAELAALRDAQSEQVRRQRHTAAQARQQQKTERKSQLQELAKKRTEALQGAEEGARQLAAEVGRAIALNKEMVALAHEISGEGTPGPLSALEFPKRLSNRLSAVMKTVPGHPQRLGNIPWMTTTQKQDESWAAEEARILEPHLKSILEK</sequence>
<dbReference type="Proteomes" id="UP001300261">
    <property type="component" value="Unassembled WGS sequence"/>
</dbReference>
<name>A0ABT3QYE5_9HYPH</name>
<dbReference type="EMBL" id="JAPEVI010000003">
    <property type="protein sequence ID" value="MCX2721969.1"/>
    <property type="molecule type" value="Genomic_DNA"/>
</dbReference>
<feature type="region of interest" description="Disordered" evidence="1">
    <location>
        <begin position="51"/>
        <end position="75"/>
    </location>
</feature>
<protein>
    <submittedName>
        <fullName evidence="2">Uncharacterized protein</fullName>
    </submittedName>
</protein>
<comment type="caution">
    <text evidence="2">The sequence shown here is derived from an EMBL/GenBank/DDBJ whole genome shotgun (WGS) entry which is preliminary data.</text>
</comment>
<keyword evidence="3" id="KW-1185">Reference proteome</keyword>
<dbReference type="RefSeq" id="WP_265961674.1">
    <property type="nucleotide sequence ID" value="NZ_JAPEVI010000003.1"/>
</dbReference>
<evidence type="ECO:0000313" key="3">
    <source>
        <dbReference type="Proteomes" id="UP001300261"/>
    </source>
</evidence>
<organism evidence="2 3">
    <name type="scientific">Roseibium salinum</name>
    <dbReference type="NCBI Taxonomy" id="1604349"/>
    <lineage>
        <taxon>Bacteria</taxon>
        <taxon>Pseudomonadati</taxon>
        <taxon>Pseudomonadota</taxon>
        <taxon>Alphaproteobacteria</taxon>
        <taxon>Hyphomicrobiales</taxon>
        <taxon>Stappiaceae</taxon>
        <taxon>Roseibium</taxon>
    </lineage>
</organism>